<reference evidence="3 4" key="1">
    <citation type="journal article" date="2016" name="Sci. Rep.">
        <title>The Dendrobium catenatum Lindl. genome sequence provides insights into polysaccharide synthase, floral development and adaptive evolution.</title>
        <authorList>
            <person name="Zhang G.Q."/>
            <person name="Xu Q."/>
            <person name="Bian C."/>
            <person name="Tsai W.C."/>
            <person name="Yeh C.M."/>
            <person name="Liu K.W."/>
            <person name="Yoshida K."/>
            <person name="Zhang L.S."/>
            <person name="Chang S.B."/>
            <person name="Chen F."/>
            <person name="Shi Y."/>
            <person name="Su Y.Y."/>
            <person name="Zhang Y.Q."/>
            <person name="Chen L.J."/>
            <person name="Yin Y."/>
            <person name="Lin M."/>
            <person name="Huang H."/>
            <person name="Deng H."/>
            <person name="Wang Z.W."/>
            <person name="Zhu S.L."/>
            <person name="Zhao X."/>
            <person name="Deng C."/>
            <person name="Niu S.C."/>
            <person name="Huang J."/>
            <person name="Wang M."/>
            <person name="Liu G.H."/>
            <person name="Yang H.J."/>
            <person name="Xiao X.J."/>
            <person name="Hsiao Y.Y."/>
            <person name="Wu W.L."/>
            <person name="Chen Y.Y."/>
            <person name="Mitsuda N."/>
            <person name="Ohme-Takagi M."/>
            <person name="Luo Y.B."/>
            <person name="Van de Peer Y."/>
            <person name="Liu Z.J."/>
        </authorList>
    </citation>
    <scope>NUCLEOTIDE SEQUENCE [LARGE SCALE GENOMIC DNA]</scope>
    <source>
        <tissue evidence="3">The whole plant</tissue>
    </source>
</reference>
<dbReference type="CDD" id="cd22157">
    <property type="entry name" value="F-box_AtFBW1-like"/>
    <property type="match status" value="1"/>
</dbReference>
<dbReference type="OrthoDB" id="626202at2759"/>
<feature type="transmembrane region" description="Helical" evidence="1">
    <location>
        <begin position="6"/>
        <end position="29"/>
    </location>
</feature>
<dbReference type="PANTHER" id="PTHR35546">
    <property type="entry name" value="F-BOX PROTEIN INTERACTION DOMAIN PROTEIN-RELATED"/>
    <property type="match status" value="1"/>
</dbReference>
<dbReference type="InterPro" id="IPR011043">
    <property type="entry name" value="Gal_Oxase/kelch_b-propeller"/>
</dbReference>
<reference evidence="3 4" key="2">
    <citation type="journal article" date="2017" name="Nature">
        <title>The Apostasia genome and the evolution of orchids.</title>
        <authorList>
            <person name="Zhang G.Q."/>
            <person name="Liu K.W."/>
            <person name="Li Z."/>
            <person name="Lohaus R."/>
            <person name="Hsiao Y.Y."/>
            <person name="Niu S.C."/>
            <person name="Wang J.Y."/>
            <person name="Lin Y.C."/>
            <person name="Xu Q."/>
            <person name="Chen L.J."/>
            <person name="Yoshida K."/>
            <person name="Fujiwara S."/>
            <person name="Wang Z.W."/>
            <person name="Zhang Y.Q."/>
            <person name="Mitsuda N."/>
            <person name="Wang M."/>
            <person name="Liu G.H."/>
            <person name="Pecoraro L."/>
            <person name="Huang H.X."/>
            <person name="Xiao X.J."/>
            <person name="Lin M."/>
            <person name="Wu X.Y."/>
            <person name="Wu W.L."/>
            <person name="Chen Y.Y."/>
            <person name="Chang S.B."/>
            <person name="Sakamoto S."/>
            <person name="Ohme-Takagi M."/>
            <person name="Yagi M."/>
            <person name="Zeng S.J."/>
            <person name="Shen C.Y."/>
            <person name="Yeh C.M."/>
            <person name="Luo Y.B."/>
            <person name="Tsai W.C."/>
            <person name="Van de Peer Y."/>
            <person name="Liu Z.J."/>
        </authorList>
    </citation>
    <scope>NUCLEOTIDE SEQUENCE [LARGE SCALE GENOMIC DNA]</scope>
    <source>
        <tissue evidence="3">The whole plant</tissue>
    </source>
</reference>
<feature type="domain" description="F-box" evidence="2">
    <location>
        <begin position="56"/>
        <end position="96"/>
    </location>
</feature>
<sequence>MQALKNYILGFHLSLSSFVFLHISFNLWIPTQMKMSFSKMNNSSVSSHTETNGIVLADDLLMEILTKLPVKCIYRCKCVSRSWRRLIADRYVTAGLPLIFSGMFYRSVLGALKFKPKYGCNCNGSFQETDFSYLPFYHNSSIIYCSNGLLLFYSRILSVFHVCNPTTKIWAALPKPRGKSHHSILAFDAYKSPYYKVVCFSGTQAQGGQLEVFSSETGQWVEHNLNWGVDTNNLSDIMHYFHGVLYVLAFPGHVACIDLEKMCCSVIELPEDIKINVFLGNSGGFLHCAINDGNELRIWVLQGMKWVLKNRVSISRILKWNGDCRDMSYIAFWRHERFNFLAFHPKEDVVFLWVLGKLVSYDLCKNRFGLVCELGTEKERVQVIQICPFL</sequence>
<evidence type="ECO:0000256" key="1">
    <source>
        <dbReference type="SAM" id="Phobius"/>
    </source>
</evidence>
<protein>
    <submittedName>
        <fullName evidence="3">F-box protein</fullName>
    </submittedName>
</protein>
<keyword evidence="1" id="KW-0472">Membrane</keyword>
<dbReference type="Pfam" id="PF00646">
    <property type="entry name" value="F-box"/>
    <property type="match status" value="1"/>
</dbReference>
<evidence type="ECO:0000313" key="3">
    <source>
        <dbReference type="EMBL" id="PKU62869.1"/>
    </source>
</evidence>
<name>A0A2I0VHI4_9ASPA</name>
<dbReference type="PANTHER" id="PTHR35546:SF130">
    <property type="entry name" value="EXPRESSED PROTEIN"/>
    <property type="match status" value="1"/>
</dbReference>
<dbReference type="Proteomes" id="UP000233837">
    <property type="component" value="Unassembled WGS sequence"/>
</dbReference>
<gene>
    <name evidence="3" type="ORF">MA16_Dca027712</name>
</gene>
<dbReference type="SUPFAM" id="SSF50965">
    <property type="entry name" value="Galactose oxidase, central domain"/>
    <property type="match status" value="1"/>
</dbReference>
<accession>A0A2I0VHI4</accession>
<proteinExistence type="predicted"/>
<dbReference type="EMBL" id="KZ504208">
    <property type="protein sequence ID" value="PKU62869.1"/>
    <property type="molecule type" value="Genomic_DNA"/>
</dbReference>
<dbReference type="Gene3D" id="1.20.1280.50">
    <property type="match status" value="1"/>
</dbReference>
<keyword evidence="1" id="KW-0812">Transmembrane</keyword>
<dbReference type="AlphaFoldDB" id="A0A2I0VHI4"/>
<dbReference type="SUPFAM" id="SSF81383">
    <property type="entry name" value="F-box domain"/>
    <property type="match status" value="1"/>
</dbReference>
<dbReference type="InterPro" id="IPR055290">
    <property type="entry name" value="At3g26010-like"/>
</dbReference>
<evidence type="ECO:0000313" key="4">
    <source>
        <dbReference type="Proteomes" id="UP000233837"/>
    </source>
</evidence>
<keyword evidence="1" id="KW-1133">Transmembrane helix</keyword>
<keyword evidence="4" id="KW-1185">Reference proteome</keyword>
<dbReference type="SMART" id="SM00256">
    <property type="entry name" value="FBOX"/>
    <property type="match status" value="1"/>
</dbReference>
<dbReference type="InterPro" id="IPR056592">
    <property type="entry name" value="Beta-prop_At3g26010-like"/>
</dbReference>
<dbReference type="InterPro" id="IPR036047">
    <property type="entry name" value="F-box-like_dom_sf"/>
</dbReference>
<organism evidence="3 4">
    <name type="scientific">Dendrobium catenatum</name>
    <dbReference type="NCBI Taxonomy" id="906689"/>
    <lineage>
        <taxon>Eukaryota</taxon>
        <taxon>Viridiplantae</taxon>
        <taxon>Streptophyta</taxon>
        <taxon>Embryophyta</taxon>
        <taxon>Tracheophyta</taxon>
        <taxon>Spermatophyta</taxon>
        <taxon>Magnoliopsida</taxon>
        <taxon>Liliopsida</taxon>
        <taxon>Asparagales</taxon>
        <taxon>Orchidaceae</taxon>
        <taxon>Epidendroideae</taxon>
        <taxon>Malaxideae</taxon>
        <taxon>Dendrobiinae</taxon>
        <taxon>Dendrobium</taxon>
    </lineage>
</organism>
<dbReference type="Pfam" id="PF24750">
    <property type="entry name" value="b-prop_At3g26010-like"/>
    <property type="match status" value="1"/>
</dbReference>
<evidence type="ECO:0000259" key="2">
    <source>
        <dbReference type="SMART" id="SM00256"/>
    </source>
</evidence>
<dbReference type="InterPro" id="IPR001810">
    <property type="entry name" value="F-box_dom"/>
</dbReference>